<feature type="domain" description="Gfo/Idh/MocA-like oxidoreductase bacterial type C-terminal" evidence="3">
    <location>
        <begin position="198"/>
        <end position="291"/>
    </location>
</feature>
<dbReference type="PROSITE" id="PS51318">
    <property type="entry name" value="TAT"/>
    <property type="match status" value="1"/>
</dbReference>
<dbReference type="Proteomes" id="UP000316095">
    <property type="component" value="Unassembled WGS sequence"/>
</dbReference>
<dbReference type="Gene3D" id="3.40.50.720">
    <property type="entry name" value="NAD(P)-binding Rossmann-like Domain"/>
    <property type="match status" value="1"/>
</dbReference>
<name>A0A5C5XKL1_9PLAN</name>
<dbReference type="RefSeq" id="WP_146504771.1">
    <property type="nucleotide sequence ID" value="NZ_SJPG01000001.1"/>
</dbReference>
<dbReference type="Pfam" id="PF01408">
    <property type="entry name" value="GFO_IDH_MocA"/>
    <property type="match status" value="1"/>
</dbReference>
<evidence type="ECO:0000313" key="5">
    <source>
        <dbReference type="Proteomes" id="UP000316095"/>
    </source>
</evidence>
<dbReference type="AlphaFoldDB" id="A0A5C5XKL1"/>
<dbReference type="Pfam" id="PF19051">
    <property type="entry name" value="GFO_IDH_MocA_C2"/>
    <property type="match status" value="1"/>
</dbReference>
<dbReference type="GO" id="GO:0000166">
    <property type="term" value="F:nucleotide binding"/>
    <property type="evidence" value="ECO:0007669"/>
    <property type="project" value="InterPro"/>
</dbReference>
<dbReference type="Gene3D" id="3.30.360.10">
    <property type="entry name" value="Dihydrodipicolinate Reductase, domain 2"/>
    <property type="match status" value="1"/>
</dbReference>
<dbReference type="PANTHER" id="PTHR43818">
    <property type="entry name" value="BCDNA.GH03377"/>
    <property type="match status" value="1"/>
</dbReference>
<dbReference type="InterPro" id="IPR000683">
    <property type="entry name" value="Gfo/Idh/MocA-like_OxRdtase_N"/>
</dbReference>
<comment type="caution">
    <text evidence="4">The sequence shown here is derived from an EMBL/GenBank/DDBJ whole genome shotgun (WGS) entry which is preliminary data.</text>
</comment>
<evidence type="ECO:0000259" key="2">
    <source>
        <dbReference type="Pfam" id="PF01408"/>
    </source>
</evidence>
<sequence length="486" mass="53187" precursor="true">MSQFNRRQFLQSSLAAGAFVSLSSASSSKAMAANEEVNIAVIGCGGRGGAHLSQFSSLSGVNIAGLVDPDESRTGSAQRKFPKAKRYTDIRKMLEDPAIDAVTIASCNHWHCLAAIWAMEAGKDVYVEKPLSHSQWEGRQVVNAARKYDKVVQIGTQQRSSPIQDEAKKLLHEEQALGKILSVQVCRYGIRGSIGKRSTPLEVPSSVDYDLWLGPAADQVLYRDKFHYDWHWDWNTGSGEMGNWGVHVLDDVRNVVFRDSVKLPTRILAGGGRVVWNDAGDTPNVHFAYFDTGEIPTFIGLSNLPAEPGGKKGLNYRGVTSGYLVQCEGGYYSGRRGGGDAYDNQGKKMRSLRGSSGTSHAQNFIDAVRAQDNSNLKAEVAVGHDSTGWCNLANIGFQVGGQYKPDAFEEIVTPNEGAKRIWSDLQAQMESHLAAHGYKLSDSEIRVSPMLNHDPETERFTGPHAEGANALLKREYRPGFEVPEIA</sequence>
<dbReference type="EMBL" id="SJPG01000001">
    <property type="protein sequence ID" value="TWT62971.1"/>
    <property type="molecule type" value="Genomic_DNA"/>
</dbReference>
<evidence type="ECO:0000313" key="4">
    <source>
        <dbReference type="EMBL" id="TWT62971.1"/>
    </source>
</evidence>
<protein>
    <submittedName>
        <fullName evidence="4">Glucose--fructose oxidoreductase</fullName>
        <ecNumber evidence="4">1.1.99.28</ecNumber>
    </submittedName>
</protein>
<organism evidence="4 5">
    <name type="scientific">Rubinisphaera italica</name>
    <dbReference type="NCBI Taxonomy" id="2527969"/>
    <lineage>
        <taxon>Bacteria</taxon>
        <taxon>Pseudomonadati</taxon>
        <taxon>Planctomycetota</taxon>
        <taxon>Planctomycetia</taxon>
        <taxon>Planctomycetales</taxon>
        <taxon>Planctomycetaceae</taxon>
        <taxon>Rubinisphaera</taxon>
    </lineage>
</organism>
<feature type="chain" id="PRO_5022857137" evidence="1">
    <location>
        <begin position="33"/>
        <end position="486"/>
    </location>
</feature>
<reference evidence="4 5" key="1">
    <citation type="submission" date="2019-02" db="EMBL/GenBank/DDBJ databases">
        <title>Deep-cultivation of Planctomycetes and their phenomic and genomic characterization uncovers novel biology.</title>
        <authorList>
            <person name="Wiegand S."/>
            <person name="Jogler M."/>
            <person name="Boedeker C."/>
            <person name="Pinto D."/>
            <person name="Vollmers J."/>
            <person name="Rivas-Marin E."/>
            <person name="Kohn T."/>
            <person name="Peeters S.H."/>
            <person name="Heuer A."/>
            <person name="Rast P."/>
            <person name="Oberbeckmann S."/>
            <person name="Bunk B."/>
            <person name="Jeske O."/>
            <person name="Meyerdierks A."/>
            <person name="Storesund J.E."/>
            <person name="Kallscheuer N."/>
            <person name="Luecker S."/>
            <person name="Lage O.M."/>
            <person name="Pohl T."/>
            <person name="Merkel B.J."/>
            <person name="Hornburger P."/>
            <person name="Mueller R.-W."/>
            <person name="Bruemmer F."/>
            <person name="Labrenz M."/>
            <person name="Spormann A.M."/>
            <person name="Op Den Camp H."/>
            <person name="Overmann J."/>
            <person name="Amann R."/>
            <person name="Jetten M.S.M."/>
            <person name="Mascher T."/>
            <person name="Medema M.H."/>
            <person name="Devos D.P."/>
            <person name="Kaster A.-K."/>
            <person name="Ovreas L."/>
            <person name="Rohde M."/>
            <person name="Galperin M.Y."/>
            <person name="Jogler C."/>
        </authorList>
    </citation>
    <scope>NUCLEOTIDE SEQUENCE [LARGE SCALE GENOMIC DNA]</scope>
    <source>
        <strain evidence="4 5">Pan54</strain>
    </source>
</reference>
<accession>A0A5C5XKL1</accession>
<dbReference type="GO" id="GO:0047061">
    <property type="term" value="F:glucose-fructose oxidoreductase activity"/>
    <property type="evidence" value="ECO:0007669"/>
    <property type="project" value="UniProtKB-EC"/>
</dbReference>
<dbReference type="SUPFAM" id="SSF55347">
    <property type="entry name" value="Glyceraldehyde-3-phosphate dehydrogenase-like, C-terminal domain"/>
    <property type="match status" value="1"/>
</dbReference>
<evidence type="ECO:0000256" key="1">
    <source>
        <dbReference type="SAM" id="SignalP"/>
    </source>
</evidence>
<gene>
    <name evidence="4" type="primary">gfo_5</name>
    <name evidence="4" type="ORF">Pan54_37220</name>
</gene>
<dbReference type="EC" id="1.1.99.28" evidence="4"/>
<dbReference type="PANTHER" id="PTHR43818:SF5">
    <property type="entry name" value="OXIDOREDUCTASE FAMILY PROTEIN"/>
    <property type="match status" value="1"/>
</dbReference>
<feature type="signal peptide" evidence="1">
    <location>
        <begin position="1"/>
        <end position="32"/>
    </location>
</feature>
<dbReference type="OrthoDB" id="9788246at2"/>
<keyword evidence="4" id="KW-0560">Oxidoreductase</keyword>
<dbReference type="InterPro" id="IPR043906">
    <property type="entry name" value="Gfo/Idh/MocA_OxRdtase_bact_C"/>
</dbReference>
<evidence type="ECO:0000259" key="3">
    <source>
        <dbReference type="Pfam" id="PF19051"/>
    </source>
</evidence>
<proteinExistence type="predicted"/>
<keyword evidence="1" id="KW-0732">Signal</keyword>
<feature type="domain" description="Gfo/Idh/MocA-like oxidoreductase N-terminal" evidence="2">
    <location>
        <begin position="37"/>
        <end position="155"/>
    </location>
</feature>
<dbReference type="InterPro" id="IPR050463">
    <property type="entry name" value="Gfo/Idh/MocA_oxidrdct_glycsds"/>
</dbReference>
<keyword evidence="5" id="KW-1185">Reference proteome</keyword>
<dbReference type="SUPFAM" id="SSF51735">
    <property type="entry name" value="NAD(P)-binding Rossmann-fold domains"/>
    <property type="match status" value="1"/>
</dbReference>
<dbReference type="InterPro" id="IPR036291">
    <property type="entry name" value="NAD(P)-bd_dom_sf"/>
</dbReference>
<dbReference type="InterPro" id="IPR006311">
    <property type="entry name" value="TAT_signal"/>
</dbReference>